<dbReference type="EMBL" id="HBUE01251320">
    <property type="protein sequence ID" value="CAG6554510.1"/>
    <property type="molecule type" value="Transcribed_RNA"/>
</dbReference>
<name>A0A8D8IH27_CULPI</name>
<proteinExistence type="predicted"/>
<organism evidence="2">
    <name type="scientific">Culex pipiens</name>
    <name type="common">House mosquito</name>
    <dbReference type="NCBI Taxonomy" id="7175"/>
    <lineage>
        <taxon>Eukaryota</taxon>
        <taxon>Metazoa</taxon>
        <taxon>Ecdysozoa</taxon>
        <taxon>Arthropoda</taxon>
        <taxon>Hexapoda</taxon>
        <taxon>Insecta</taxon>
        <taxon>Pterygota</taxon>
        <taxon>Neoptera</taxon>
        <taxon>Endopterygota</taxon>
        <taxon>Diptera</taxon>
        <taxon>Nematocera</taxon>
        <taxon>Culicoidea</taxon>
        <taxon>Culicidae</taxon>
        <taxon>Culicinae</taxon>
        <taxon>Culicini</taxon>
        <taxon>Culex</taxon>
        <taxon>Culex</taxon>
    </lineage>
</organism>
<feature type="compositionally biased region" description="Basic residues" evidence="1">
    <location>
        <begin position="207"/>
        <end position="216"/>
    </location>
</feature>
<accession>A0A8D8IH27</accession>
<dbReference type="EMBL" id="HBUE01146412">
    <property type="protein sequence ID" value="CAG6503263.1"/>
    <property type="molecule type" value="Transcribed_RNA"/>
</dbReference>
<evidence type="ECO:0000256" key="1">
    <source>
        <dbReference type="SAM" id="MobiDB-lite"/>
    </source>
</evidence>
<reference evidence="2" key="1">
    <citation type="submission" date="2021-05" db="EMBL/GenBank/DDBJ databases">
        <authorList>
            <person name="Alioto T."/>
            <person name="Alioto T."/>
            <person name="Gomez Garrido J."/>
        </authorList>
    </citation>
    <scope>NUCLEOTIDE SEQUENCE</scope>
</reference>
<feature type="region of interest" description="Disordered" evidence="1">
    <location>
        <begin position="62"/>
        <end position="83"/>
    </location>
</feature>
<protein>
    <submittedName>
        <fullName evidence="2">(northern house mosquito) hypothetical protein</fullName>
    </submittedName>
</protein>
<feature type="region of interest" description="Disordered" evidence="1">
    <location>
        <begin position="183"/>
        <end position="229"/>
    </location>
</feature>
<sequence length="229" mass="25191">MSHGRLPVDVDVLDRLKPVSRVRIEKEGLLLVVLLGEGSVERGGRRLELLVGLSALLDHREHAEDQASGQGGRQAAKRDEDPAGKLHQPAAALLFTLVVPGRAVGTTVTPQHLPDAGVQLGAAMLALGFPRVQPELDERIVGSEVRLQVQLLDQRRLGALDLQPRERDAARLLVDRLQHHADRSAGTVHAQERLRAQPVLGEDVQRRRPAGRRRRTDHPNHLQRLAAVN</sequence>
<evidence type="ECO:0000313" key="2">
    <source>
        <dbReference type="EMBL" id="CAG6554510.1"/>
    </source>
</evidence>
<dbReference type="AlphaFoldDB" id="A0A8D8IH27"/>